<feature type="domain" description="HTH tetR-type" evidence="5">
    <location>
        <begin position="19"/>
        <end position="79"/>
    </location>
</feature>
<evidence type="ECO:0000259" key="5">
    <source>
        <dbReference type="PROSITE" id="PS50977"/>
    </source>
</evidence>
<dbReference type="AlphaFoldDB" id="A0AAE3GAT3"/>
<proteinExistence type="predicted"/>
<dbReference type="RefSeq" id="WP_253767246.1">
    <property type="nucleotide sequence ID" value="NZ_JAMTCK010000002.1"/>
</dbReference>
<organism evidence="6 7">
    <name type="scientific">Goodfellowiella coeruleoviolacea</name>
    <dbReference type="NCBI Taxonomy" id="334858"/>
    <lineage>
        <taxon>Bacteria</taxon>
        <taxon>Bacillati</taxon>
        <taxon>Actinomycetota</taxon>
        <taxon>Actinomycetes</taxon>
        <taxon>Pseudonocardiales</taxon>
        <taxon>Pseudonocardiaceae</taxon>
        <taxon>Goodfellowiella</taxon>
    </lineage>
</organism>
<evidence type="ECO:0000256" key="3">
    <source>
        <dbReference type="ARBA" id="ARBA00023163"/>
    </source>
</evidence>
<dbReference type="EMBL" id="JAMTCK010000002">
    <property type="protein sequence ID" value="MCP2164004.1"/>
    <property type="molecule type" value="Genomic_DNA"/>
</dbReference>
<keyword evidence="1" id="KW-0805">Transcription regulation</keyword>
<dbReference type="InterPro" id="IPR023772">
    <property type="entry name" value="DNA-bd_HTH_TetR-type_CS"/>
</dbReference>
<dbReference type="GO" id="GO:0003700">
    <property type="term" value="F:DNA-binding transcription factor activity"/>
    <property type="evidence" value="ECO:0007669"/>
    <property type="project" value="TreeGrafter"/>
</dbReference>
<dbReference type="Gene3D" id="1.10.10.60">
    <property type="entry name" value="Homeodomain-like"/>
    <property type="match status" value="1"/>
</dbReference>
<sequence>MASTSTPETGCGLRERKKLATRAALRHAAVTLYRQHGPDSVTVEDICAAAGVSPRTFFNYFETKDEAVLSFSEGTPQRFRQRIIERPAEESPIQAIHAAFAERLAELKADETWRERTLLLREHPELLPRLNHTNRAIEQAVIDAVVARTGLTECDVYVRTTAAVAFSAYRVVIGCWQPGTGPDLIDLLDQAMDLVRRGLAPPART</sequence>
<keyword evidence="2 4" id="KW-0238">DNA-binding</keyword>
<keyword evidence="3" id="KW-0804">Transcription</keyword>
<dbReference type="PROSITE" id="PS01081">
    <property type="entry name" value="HTH_TETR_1"/>
    <property type="match status" value="1"/>
</dbReference>
<dbReference type="PROSITE" id="PS50977">
    <property type="entry name" value="HTH_TETR_2"/>
    <property type="match status" value="1"/>
</dbReference>
<dbReference type="Proteomes" id="UP001206128">
    <property type="component" value="Unassembled WGS sequence"/>
</dbReference>
<dbReference type="Gene3D" id="1.10.357.10">
    <property type="entry name" value="Tetracycline Repressor, domain 2"/>
    <property type="match status" value="1"/>
</dbReference>
<name>A0AAE3GAT3_9PSEU</name>
<protein>
    <submittedName>
        <fullName evidence="6">Transcriptional regulator, TetR family</fullName>
    </submittedName>
</protein>
<accession>A0AAE3GAT3</accession>
<reference evidence="6" key="1">
    <citation type="submission" date="2022-06" db="EMBL/GenBank/DDBJ databases">
        <title>Genomic Encyclopedia of Archaeal and Bacterial Type Strains, Phase II (KMG-II): from individual species to whole genera.</title>
        <authorList>
            <person name="Goeker M."/>
        </authorList>
    </citation>
    <scope>NUCLEOTIDE SEQUENCE</scope>
    <source>
        <strain evidence="6">DSM 43935</strain>
    </source>
</reference>
<dbReference type="PANTHER" id="PTHR30055">
    <property type="entry name" value="HTH-TYPE TRANSCRIPTIONAL REGULATOR RUTR"/>
    <property type="match status" value="1"/>
</dbReference>
<evidence type="ECO:0000313" key="7">
    <source>
        <dbReference type="Proteomes" id="UP001206128"/>
    </source>
</evidence>
<evidence type="ECO:0000256" key="1">
    <source>
        <dbReference type="ARBA" id="ARBA00023015"/>
    </source>
</evidence>
<dbReference type="InterPro" id="IPR009057">
    <property type="entry name" value="Homeodomain-like_sf"/>
</dbReference>
<dbReference type="Pfam" id="PF17754">
    <property type="entry name" value="TetR_C_14"/>
    <property type="match status" value="1"/>
</dbReference>
<dbReference type="Pfam" id="PF00440">
    <property type="entry name" value="TetR_N"/>
    <property type="match status" value="1"/>
</dbReference>
<evidence type="ECO:0000256" key="2">
    <source>
        <dbReference type="ARBA" id="ARBA00023125"/>
    </source>
</evidence>
<evidence type="ECO:0000256" key="4">
    <source>
        <dbReference type="PROSITE-ProRule" id="PRU00335"/>
    </source>
</evidence>
<dbReference type="GO" id="GO:0000976">
    <property type="term" value="F:transcription cis-regulatory region binding"/>
    <property type="evidence" value="ECO:0007669"/>
    <property type="project" value="TreeGrafter"/>
</dbReference>
<dbReference type="InterPro" id="IPR001647">
    <property type="entry name" value="HTH_TetR"/>
</dbReference>
<dbReference type="PANTHER" id="PTHR30055:SF238">
    <property type="entry name" value="MYCOFACTOCIN BIOSYNTHESIS TRANSCRIPTIONAL REGULATOR MFTR-RELATED"/>
    <property type="match status" value="1"/>
</dbReference>
<gene>
    <name evidence="6" type="ORF">LX83_000844</name>
</gene>
<dbReference type="InterPro" id="IPR050109">
    <property type="entry name" value="HTH-type_TetR-like_transc_reg"/>
</dbReference>
<dbReference type="SUPFAM" id="SSF46689">
    <property type="entry name" value="Homeodomain-like"/>
    <property type="match status" value="1"/>
</dbReference>
<comment type="caution">
    <text evidence="6">The sequence shown here is derived from an EMBL/GenBank/DDBJ whole genome shotgun (WGS) entry which is preliminary data.</text>
</comment>
<evidence type="ECO:0000313" key="6">
    <source>
        <dbReference type="EMBL" id="MCP2164004.1"/>
    </source>
</evidence>
<feature type="DNA-binding region" description="H-T-H motif" evidence="4">
    <location>
        <begin position="42"/>
        <end position="61"/>
    </location>
</feature>
<dbReference type="InterPro" id="IPR041347">
    <property type="entry name" value="MftR_C"/>
</dbReference>
<keyword evidence="7" id="KW-1185">Reference proteome</keyword>